<reference evidence="2" key="2">
    <citation type="submission" date="2018-03" db="EMBL/GenBank/DDBJ databases">
        <title>The Triticum urartu genome reveals the dynamic nature of wheat genome evolution.</title>
        <authorList>
            <person name="Ling H."/>
            <person name="Ma B."/>
            <person name="Shi X."/>
            <person name="Liu H."/>
            <person name="Dong L."/>
            <person name="Sun H."/>
            <person name="Cao Y."/>
            <person name="Gao Q."/>
            <person name="Zheng S."/>
            <person name="Li Y."/>
            <person name="Yu Y."/>
            <person name="Du H."/>
            <person name="Qi M."/>
            <person name="Li Y."/>
            <person name="Yu H."/>
            <person name="Cui Y."/>
            <person name="Wang N."/>
            <person name="Chen C."/>
            <person name="Wu H."/>
            <person name="Zhao Y."/>
            <person name="Zhang J."/>
            <person name="Li Y."/>
            <person name="Zhou W."/>
            <person name="Zhang B."/>
            <person name="Hu W."/>
            <person name="Eijk M."/>
            <person name="Tang J."/>
            <person name="Witsenboer H."/>
            <person name="Zhao S."/>
            <person name="Li Z."/>
            <person name="Zhang A."/>
            <person name="Wang D."/>
            <person name="Liang C."/>
        </authorList>
    </citation>
    <scope>NUCLEOTIDE SEQUENCE [LARGE SCALE GENOMIC DNA]</scope>
    <source>
        <strain evidence="2">cv. G1812</strain>
    </source>
</reference>
<proteinExistence type="predicted"/>
<keyword evidence="3" id="KW-1185">Reference proteome</keyword>
<name>A0A8R7TRF5_TRIUA</name>
<feature type="compositionally biased region" description="Basic residues" evidence="1">
    <location>
        <begin position="85"/>
        <end position="101"/>
    </location>
</feature>
<dbReference type="Proteomes" id="UP000015106">
    <property type="component" value="Chromosome 3"/>
</dbReference>
<reference evidence="2" key="3">
    <citation type="submission" date="2022-06" db="UniProtKB">
        <authorList>
            <consortium name="EnsemblPlants"/>
        </authorList>
    </citation>
    <scope>IDENTIFICATION</scope>
</reference>
<evidence type="ECO:0000313" key="2">
    <source>
        <dbReference type="EnsemblPlants" id="TuG1812G0300000803.01.T01.cds337072"/>
    </source>
</evidence>
<accession>A0A8R7TRF5</accession>
<evidence type="ECO:0000256" key="1">
    <source>
        <dbReference type="SAM" id="MobiDB-lite"/>
    </source>
</evidence>
<feature type="region of interest" description="Disordered" evidence="1">
    <location>
        <begin position="81"/>
        <end position="116"/>
    </location>
</feature>
<evidence type="ECO:0000313" key="3">
    <source>
        <dbReference type="Proteomes" id="UP000015106"/>
    </source>
</evidence>
<dbReference type="EnsemblPlants" id="TuG1812G0300000803.01.T01">
    <property type="protein sequence ID" value="TuG1812G0300000803.01.T01.cds337072"/>
    <property type="gene ID" value="TuG1812G0300000803.01"/>
</dbReference>
<dbReference type="Gramene" id="TuG1812G0300000803.01.T01">
    <property type="protein sequence ID" value="TuG1812G0300000803.01.T01.cds337072"/>
    <property type="gene ID" value="TuG1812G0300000803.01"/>
</dbReference>
<organism evidence="2 3">
    <name type="scientific">Triticum urartu</name>
    <name type="common">Red wild einkorn</name>
    <name type="synonym">Crithodium urartu</name>
    <dbReference type="NCBI Taxonomy" id="4572"/>
    <lineage>
        <taxon>Eukaryota</taxon>
        <taxon>Viridiplantae</taxon>
        <taxon>Streptophyta</taxon>
        <taxon>Embryophyta</taxon>
        <taxon>Tracheophyta</taxon>
        <taxon>Spermatophyta</taxon>
        <taxon>Magnoliopsida</taxon>
        <taxon>Liliopsida</taxon>
        <taxon>Poales</taxon>
        <taxon>Poaceae</taxon>
        <taxon>BOP clade</taxon>
        <taxon>Pooideae</taxon>
        <taxon>Triticodae</taxon>
        <taxon>Triticeae</taxon>
        <taxon>Triticinae</taxon>
        <taxon>Triticum</taxon>
    </lineage>
</organism>
<protein>
    <submittedName>
        <fullName evidence="2">Uncharacterized protein</fullName>
    </submittedName>
</protein>
<sequence length="167" mass="18017">MSQIQAWLCSPSLTDCPESLTKEKRAGAASTIEHPSGNQLSVQNFAVSPLPSETTQAALKVAPTSFSVESGKPCQGLTSVAHLSQGHRHRKASPKSLRLAKPRPPNSLGLQTRVHGSKQCPPFISSSPFQTKPRHLCSMTLIAHTGSGSTDMKWRGRAIRTELVRAR</sequence>
<dbReference type="AlphaFoldDB" id="A0A8R7TRF5"/>
<reference evidence="3" key="1">
    <citation type="journal article" date="2013" name="Nature">
        <title>Draft genome of the wheat A-genome progenitor Triticum urartu.</title>
        <authorList>
            <person name="Ling H.Q."/>
            <person name="Zhao S."/>
            <person name="Liu D."/>
            <person name="Wang J."/>
            <person name="Sun H."/>
            <person name="Zhang C."/>
            <person name="Fan H."/>
            <person name="Li D."/>
            <person name="Dong L."/>
            <person name="Tao Y."/>
            <person name="Gao C."/>
            <person name="Wu H."/>
            <person name="Li Y."/>
            <person name="Cui Y."/>
            <person name="Guo X."/>
            <person name="Zheng S."/>
            <person name="Wang B."/>
            <person name="Yu K."/>
            <person name="Liang Q."/>
            <person name="Yang W."/>
            <person name="Lou X."/>
            <person name="Chen J."/>
            <person name="Feng M."/>
            <person name="Jian J."/>
            <person name="Zhang X."/>
            <person name="Luo G."/>
            <person name="Jiang Y."/>
            <person name="Liu J."/>
            <person name="Wang Z."/>
            <person name="Sha Y."/>
            <person name="Zhang B."/>
            <person name="Wu H."/>
            <person name="Tang D."/>
            <person name="Shen Q."/>
            <person name="Xue P."/>
            <person name="Zou S."/>
            <person name="Wang X."/>
            <person name="Liu X."/>
            <person name="Wang F."/>
            <person name="Yang Y."/>
            <person name="An X."/>
            <person name="Dong Z."/>
            <person name="Zhang K."/>
            <person name="Zhang X."/>
            <person name="Luo M.C."/>
            <person name="Dvorak J."/>
            <person name="Tong Y."/>
            <person name="Wang J."/>
            <person name="Yang H."/>
            <person name="Li Z."/>
            <person name="Wang D."/>
            <person name="Zhang A."/>
            <person name="Wang J."/>
        </authorList>
    </citation>
    <scope>NUCLEOTIDE SEQUENCE</scope>
    <source>
        <strain evidence="3">cv. G1812</strain>
    </source>
</reference>